<gene>
    <name evidence="6" type="ORF">VRS74_03215</name>
</gene>
<dbReference type="SUPFAM" id="SSF53850">
    <property type="entry name" value="Periplasmic binding protein-like II"/>
    <property type="match status" value="1"/>
</dbReference>
<dbReference type="InterPro" id="IPR039424">
    <property type="entry name" value="SBP_5"/>
</dbReference>
<sequence length="488" mass="52523">MRFLFSCLLLALLGGCGPSGPDGPVQVAIIGDPGSLTEEGVRLSPAGQHLRAATIEGLVGLDETGQVIPALAERWIVTDDGLSYIFRLRNSDWPDGRQIGANDVRQSLRESIRQLRGTSLGLDLGKVSEIRAMTGRVVEIRLTSPMPDFLRLLAQPELGIARNDAGAGPMTLAFDEESGVASLTALPPERRGLPARENWEDLVRPLILRALPARAAVEAFRGGEVDLVLNGQIDSLPLADTGPLSRGAVRIDGARGLFGLIVRSNDGFLADPARREALAMSIDRDGLMQPLNIGGWQSSTWVVPVGLFGNSGPQAERWENLSLQQRREIARGRVRAWEAAQGKDAVVRIAMPPGPGSDRLFAQIAGDFGLVGVTAVQAKPGDAADLELFDRLARYESPRWYLNQLNCGLRVGLCSSEADRLVALSVTETDPVAKAQLLDAANREIASANVYIPLGAPVRWSLVRGDISGFEANLWGMHPLFPLVEPTR</sequence>
<evidence type="ECO:0000313" key="6">
    <source>
        <dbReference type="EMBL" id="MEE1876696.1"/>
    </source>
</evidence>
<dbReference type="RefSeq" id="WP_354143801.1">
    <property type="nucleotide sequence ID" value="NZ_JAZDQV010000002.1"/>
</dbReference>
<dbReference type="InterPro" id="IPR000914">
    <property type="entry name" value="SBP_5_dom"/>
</dbReference>
<reference evidence="6 7" key="1">
    <citation type="submission" date="2024-01" db="EMBL/GenBank/DDBJ databases">
        <title>The genome sequence of Erythrobacteraceae sp. strain 1XM1-14.</title>
        <authorList>
            <person name="Liu Y."/>
        </authorList>
    </citation>
    <scope>NUCLEOTIDE SEQUENCE [LARGE SCALE GENOMIC DNA]</scope>
    <source>
        <strain evidence="6 7">1XM1-14</strain>
    </source>
</reference>
<organism evidence="6 7">
    <name type="scientific">Altererythrobacter litoralis</name>
    <dbReference type="NCBI Taxonomy" id="3113904"/>
    <lineage>
        <taxon>Bacteria</taxon>
        <taxon>Pseudomonadati</taxon>
        <taxon>Pseudomonadota</taxon>
        <taxon>Alphaproteobacteria</taxon>
        <taxon>Sphingomonadales</taxon>
        <taxon>Erythrobacteraceae</taxon>
        <taxon>Altererythrobacter</taxon>
    </lineage>
</organism>
<keyword evidence="7" id="KW-1185">Reference proteome</keyword>
<keyword evidence="3" id="KW-0813">Transport</keyword>
<evidence type="ECO:0000313" key="7">
    <source>
        <dbReference type="Proteomes" id="UP001343492"/>
    </source>
</evidence>
<evidence type="ECO:0000256" key="1">
    <source>
        <dbReference type="ARBA" id="ARBA00004418"/>
    </source>
</evidence>
<dbReference type="Proteomes" id="UP001343492">
    <property type="component" value="Unassembled WGS sequence"/>
</dbReference>
<proteinExistence type="inferred from homology"/>
<comment type="subcellular location">
    <subcellularLocation>
        <location evidence="1">Periplasm</location>
    </subcellularLocation>
</comment>
<protein>
    <submittedName>
        <fullName evidence="6">ABC transporter substrate-binding protein</fullName>
    </submittedName>
</protein>
<evidence type="ECO:0000259" key="5">
    <source>
        <dbReference type="Pfam" id="PF00496"/>
    </source>
</evidence>
<evidence type="ECO:0000256" key="4">
    <source>
        <dbReference type="ARBA" id="ARBA00022729"/>
    </source>
</evidence>
<dbReference type="PROSITE" id="PS51257">
    <property type="entry name" value="PROKAR_LIPOPROTEIN"/>
    <property type="match status" value="1"/>
</dbReference>
<feature type="domain" description="Solute-binding protein family 5" evidence="5">
    <location>
        <begin position="66"/>
        <end position="318"/>
    </location>
</feature>
<dbReference type="PANTHER" id="PTHR30290">
    <property type="entry name" value="PERIPLASMIC BINDING COMPONENT OF ABC TRANSPORTER"/>
    <property type="match status" value="1"/>
</dbReference>
<dbReference type="Gene3D" id="3.90.76.10">
    <property type="entry name" value="Dipeptide-binding Protein, Domain 1"/>
    <property type="match status" value="1"/>
</dbReference>
<dbReference type="PANTHER" id="PTHR30290:SF10">
    <property type="entry name" value="PERIPLASMIC OLIGOPEPTIDE-BINDING PROTEIN-RELATED"/>
    <property type="match status" value="1"/>
</dbReference>
<evidence type="ECO:0000256" key="3">
    <source>
        <dbReference type="ARBA" id="ARBA00022448"/>
    </source>
</evidence>
<comment type="similarity">
    <text evidence="2">Belongs to the bacterial solute-binding protein 5 family.</text>
</comment>
<dbReference type="EMBL" id="JAZDQV010000002">
    <property type="protein sequence ID" value="MEE1876696.1"/>
    <property type="molecule type" value="Genomic_DNA"/>
</dbReference>
<name>A0ABU7GCI8_9SPHN</name>
<comment type="caution">
    <text evidence="6">The sequence shown here is derived from an EMBL/GenBank/DDBJ whole genome shotgun (WGS) entry which is preliminary data.</text>
</comment>
<accession>A0ABU7GCI8</accession>
<keyword evidence="4" id="KW-0732">Signal</keyword>
<evidence type="ECO:0000256" key="2">
    <source>
        <dbReference type="ARBA" id="ARBA00005695"/>
    </source>
</evidence>
<dbReference type="Gene3D" id="3.10.105.10">
    <property type="entry name" value="Dipeptide-binding Protein, Domain 3"/>
    <property type="match status" value="1"/>
</dbReference>
<dbReference type="Pfam" id="PF00496">
    <property type="entry name" value="SBP_bac_5"/>
    <property type="match status" value="1"/>
</dbReference>